<keyword evidence="2" id="KW-1185">Reference proteome</keyword>
<evidence type="ECO:0000313" key="1">
    <source>
        <dbReference type="EMBL" id="KJJ85021.1"/>
    </source>
</evidence>
<dbReference type="Proteomes" id="UP000033428">
    <property type="component" value="Unassembled WGS sequence"/>
</dbReference>
<accession>A0A0F0CU02</accession>
<dbReference type="EMBL" id="JYNY01000227">
    <property type="protein sequence ID" value="KJJ85021.1"/>
    <property type="molecule type" value="Genomic_DNA"/>
</dbReference>
<organism evidence="1 2">
    <name type="scientific">Candidatus Omnitrophus magneticus</name>
    <dbReference type="NCBI Taxonomy" id="1609969"/>
    <lineage>
        <taxon>Bacteria</taxon>
        <taxon>Pseudomonadati</taxon>
        <taxon>Candidatus Omnitrophota</taxon>
        <taxon>Candidatus Omnitrophus</taxon>
    </lineage>
</organism>
<sequence>MKDTERFLSLFYVFCKNAIQSYGLDGEIGIIRYDETQFFGVWIFFDTREKCLSKHKKTGEEILQ</sequence>
<name>A0A0F0CU02_9BACT</name>
<reference evidence="1 2" key="1">
    <citation type="submission" date="2015-02" db="EMBL/GenBank/DDBJ databases">
        <title>Single-cell genomics of uncultivated deep-branching MTB reveals a conserved set of magnetosome genes.</title>
        <authorList>
            <person name="Kolinko S."/>
            <person name="Richter M."/>
            <person name="Glockner F.O."/>
            <person name="Brachmann A."/>
            <person name="Schuler D."/>
        </authorList>
    </citation>
    <scope>NUCLEOTIDE SEQUENCE [LARGE SCALE GENOMIC DNA]</scope>
    <source>
        <strain evidence="1">SKK-01</strain>
    </source>
</reference>
<proteinExistence type="predicted"/>
<comment type="caution">
    <text evidence="1">The sequence shown here is derived from an EMBL/GenBank/DDBJ whole genome shotgun (WGS) entry which is preliminary data.</text>
</comment>
<gene>
    <name evidence="1" type="ORF">OMAG_001095</name>
</gene>
<protein>
    <submittedName>
        <fullName evidence="1">Uncharacterized protein</fullName>
    </submittedName>
</protein>
<dbReference type="AlphaFoldDB" id="A0A0F0CU02"/>
<evidence type="ECO:0000313" key="2">
    <source>
        <dbReference type="Proteomes" id="UP000033428"/>
    </source>
</evidence>